<feature type="region of interest" description="Disordered" evidence="2">
    <location>
        <begin position="323"/>
        <end position="358"/>
    </location>
</feature>
<keyword evidence="1" id="KW-0804">Transcription</keyword>
<dbReference type="PROSITE" id="PS01063">
    <property type="entry name" value="SIGMA70_ECF"/>
    <property type="match status" value="1"/>
</dbReference>
<keyword evidence="6" id="KW-1185">Reference proteome</keyword>
<evidence type="ECO:0000256" key="2">
    <source>
        <dbReference type="SAM" id="MobiDB-lite"/>
    </source>
</evidence>
<dbReference type="Pfam" id="PF11790">
    <property type="entry name" value="Glyco_hydro_cc"/>
    <property type="match status" value="1"/>
</dbReference>
<keyword evidence="1" id="KW-0805">Transcription regulation</keyword>
<name>A0ABS1VKT3_9ACTN</name>
<dbReference type="InterPro" id="IPR024655">
    <property type="entry name" value="Asl1_glyco_hydro_catalytic"/>
</dbReference>
<protein>
    <recommendedName>
        <fullName evidence="1">RNA polymerase sigma factor</fullName>
    </recommendedName>
</protein>
<keyword evidence="1" id="KW-0731">Sigma factor</keyword>
<dbReference type="Gene3D" id="1.10.1740.10">
    <property type="match status" value="1"/>
</dbReference>
<organism evidence="5 6">
    <name type="scientific">Paractinoplanes lichenicola</name>
    <dbReference type="NCBI Taxonomy" id="2802976"/>
    <lineage>
        <taxon>Bacteria</taxon>
        <taxon>Bacillati</taxon>
        <taxon>Actinomycetota</taxon>
        <taxon>Actinomycetes</taxon>
        <taxon>Micromonosporales</taxon>
        <taxon>Micromonosporaceae</taxon>
        <taxon>Paractinoplanes</taxon>
    </lineage>
</organism>
<dbReference type="PANTHER" id="PTHR34154:SF3">
    <property type="entry name" value="ALKALI-SENSITIVE LINKAGE PROTEIN 1"/>
    <property type="match status" value="1"/>
</dbReference>
<feature type="domain" description="Asl1-like glycosyl hydrolase catalytic" evidence="4">
    <location>
        <begin position="386"/>
        <end position="603"/>
    </location>
</feature>
<accession>A0ABS1VKT3</accession>
<dbReference type="NCBIfam" id="TIGR02937">
    <property type="entry name" value="sigma70-ECF"/>
    <property type="match status" value="1"/>
</dbReference>
<dbReference type="InterPro" id="IPR017853">
    <property type="entry name" value="GH"/>
</dbReference>
<dbReference type="InterPro" id="IPR013325">
    <property type="entry name" value="RNA_pol_sigma_r2"/>
</dbReference>
<evidence type="ECO:0000313" key="6">
    <source>
        <dbReference type="Proteomes" id="UP000598996"/>
    </source>
</evidence>
<comment type="similarity">
    <text evidence="1">Belongs to the sigma-70 factor family. ECF subfamily.</text>
</comment>
<proteinExistence type="inferred from homology"/>
<dbReference type="Pfam" id="PF04542">
    <property type="entry name" value="Sigma70_r2"/>
    <property type="match status" value="1"/>
</dbReference>
<evidence type="ECO:0000256" key="1">
    <source>
        <dbReference type="RuleBase" id="RU000716"/>
    </source>
</evidence>
<dbReference type="Proteomes" id="UP000598996">
    <property type="component" value="Unassembled WGS sequence"/>
</dbReference>
<dbReference type="SUPFAM" id="SSF51445">
    <property type="entry name" value="(Trans)glycosidases"/>
    <property type="match status" value="1"/>
</dbReference>
<dbReference type="RefSeq" id="WP_202990700.1">
    <property type="nucleotide sequence ID" value="NZ_JAENHO010000002.1"/>
</dbReference>
<dbReference type="EMBL" id="JAENHO010000002">
    <property type="protein sequence ID" value="MBL7254382.1"/>
    <property type="molecule type" value="Genomic_DNA"/>
</dbReference>
<sequence>MAEQPDTSVVIAARDGDPVAVDRLVAGYLPLVYTIVGRALEGHADVDDVVQDVMLRVLRNLGDLREPEAFRSWLVAITVRQVRERFRARRGAPEALLHEDVRDPGADFTDLAITRLELSGQRRETAEATRWLDEDNRELLSLWWLEASGELTRDEIVSATDVTRQHAAVRIQRMKGQLETARVVVRAISASPACPDLQLLLTEWDGHPSPLWRKRIARHTRDCRHCSPSWNGLVAAERLLAGMALVPLPAGLLGKGTLASLTTSGAATTKTALATKVGFSVSHKVLIAALSTTAVAGGTAAVVVTQQSGPPPVTTAAVVAPTTRPAPLPTTVRPTPAKPSPSPSKTPAAKPTTKAPAPVITAKASKKKGVGVWEFAAAEPALDDVGAAWYYNWSSTNKSMPGPADVEFVPMIWGKNNVTDATLAEAKREGDVLLGFNEPDMDGQAKMTVEEALADWPKLQATGMRLGSPAVAFGGDTKGGWLDRFMTGAEQKGYKVDFITLHWYGSDFSEAAVNQFLGYVDAVHKRYGKPVWITEYGLMNFGGSPKYPTQAQLVTFINGSTKGLQKRSFVERYAWFGLPAVGDSVDFGLYRDGDSPTEAGKAYKAAG</sequence>
<gene>
    <name evidence="5" type="ORF">JKJ07_08670</name>
</gene>
<evidence type="ECO:0000313" key="5">
    <source>
        <dbReference type="EMBL" id="MBL7254382.1"/>
    </source>
</evidence>
<dbReference type="InterPro" id="IPR053183">
    <property type="entry name" value="ASL1"/>
</dbReference>
<evidence type="ECO:0000259" key="3">
    <source>
        <dbReference type="Pfam" id="PF04542"/>
    </source>
</evidence>
<feature type="domain" description="RNA polymerase sigma-70 region 2" evidence="3">
    <location>
        <begin position="24"/>
        <end position="90"/>
    </location>
</feature>
<comment type="caution">
    <text evidence="5">The sequence shown here is derived from an EMBL/GenBank/DDBJ whole genome shotgun (WGS) entry which is preliminary data.</text>
</comment>
<dbReference type="InterPro" id="IPR000838">
    <property type="entry name" value="RNA_pol_sigma70_ECF_CS"/>
</dbReference>
<keyword evidence="1" id="KW-0238">DNA-binding</keyword>
<evidence type="ECO:0000259" key="4">
    <source>
        <dbReference type="Pfam" id="PF11790"/>
    </source>
</evidence>
<feature type="compositionally biased region" description="Low complexity" evidence="2">
    <location>
        <begin position="345"/>
        <end position="358"/>
    </location>
</feature>
<dbReference type="InterPro" id="IPR014284">
    <property type="entry name" value="RNA_pol_sigma-70_dom"/>
</dbReference>
<dbReference type="PANTHER" id="PTHR34154">
    <property type="entry name" value="ALKALI-SENSITIVE LINKAGE PROTEIN 1"/>
    <property type="match status" value="1"/>
</dbReference>
<feature type="compositionally biased region" description="Low complexity" evidence="2">
    <location>
        <begin position="323"/>
        <end position="335"/>
    </location>
</feature>
<dbReference type="Gene3D" id="3.20.20.80">
    <property type="entry name" value="Glycosidases"/>
    <property type="match status" value="1"/>
</dbReference>
<dbReference type="InterPro" id="IPR007627">
    <property type="entry name" value="RNA_pol_sigma70_r2"/>
</dbReference>
<dbReference type="SUPFAM" id="SSF88946">
    <property type="entry name" value="Sigma2 domain of RNA polymerase sigma factors"/>
    <property type="match status" value="1"/>
</dbReference>
<reference evidence="5 6" key="1">
    <citation type="submission" date="2021-01" db="EMBL/GenBank/DDBJ databases">
        <title>Actinoplanes sp. nov. LDG1-01 isolated from lichen.</title>
        <authorList>
            <person name="Saeng-In P."/>
            <person name="Phongsopitanun W."/>
            <person name="Kanchanasin P."/>
            <person name="Yuki M."/>
            <person name="Kudo T."/>
            <person name="Ohkuma M."/>
            <person name="Tanasupawat S."/>
        </authorList>
    </citation>
    <scope>NUCLEOTIDE SEQUENCE [LARGE SCALE GENOMIC DNA]</scope>
    <source>
        <strain evidence="5 6">LDG1-01</strain>
    </source>
</reference>